<reference evidence="1" key="1">
    <citation type="journal article" date="2022" name="bioRxiv">
        <title>Sequencing and chromosome-scale assembly of the giantPleurodeles waltlgenome.</title>
        <authorList>
            <person name="Brown T."/>
            <person name="Elewa A."/>
            <person name="Iarovenko S."/>
            <person name="Subramanian E."/>
            <person name="Araus A.J."/>
            <person name="Petzold A."/>
            <person name="Susuki M."/>
            <person name="Suzuki K.-i.T."/>
            <person name="Hayashi T."/>
            <person name="Toyoda A."/>
            <person name="Oliveira C."/>
            <person name="Osipova E."/>
            <person name="Leigh N.D."/>
            <person name="Simon A."/>
            <person name="Yun M.H."/>
        </authorList>
    </citation>
    <scope>NUCLEOTIDE SEQUENCE</scope>
    <source>
        <strain evidence="1">20211129_DDA</strain>
        <tissue evidence="1">Liver</tissue>
    </source>
</reference>
<dbReference type="EMBL" id="JANPWB010000007">
    <property type="protein sequence ID" value="KAJ1169733.1"/>
    <property type="molecule type" value="Genomic_DNA"/>
</dbReference>
<accession>A0AAV7T125</accession>
<evidence type="ECO:0000313" key="1">
    <source>
        <dbReference type="EMBL" id="KAJ1169733.1"/>
    </source>
</evidence>
<keyword evidence="2" id="KW-1185">Reference proteome</keyword>
<evidence type="ECO:0000313" key="2">
    <source>
        <dbReference type="Proteomes" id="UP001066276"/>
    </source>
</evidence>
<comment type="caution">
    <text evidence="1">The sequence shown here is derived from an EMBL/GenBank/DDBJ whole genome shotgun (WGS) entry which is preliminary data.</text>
</comment>
<proteinExistence type="predicted"/>
<organism evidence="1 2">
    <name type="scientific">Pleurodeles waltl</name>
    <name type="common">Iberian ribbed newt</name>
    <dbReference type="NCBI Taxonomy" id="8319"/>
    <lineage>
        <taxon>Eukaryota</taxon>
        <taxon>Metazoa</taxon>
        <taxon>Chordata</taxon>
        <taxon>Craniata</taxon>
        <taxon>Vertebrata</taxon>
        <taxon>Euteleostomi</taxon>
        <taxon>Amphibia</taxon>
        <taxon>Batrachia</taxon>
        <taxon>Caudata</taxon>
        <taxon>Salamandroidea</taxon>
        <taxon>Salamandridae</taxon>
        <taxon>Pleurodelinae</taxon>
        <taxon>Pleurodeles</taxon>
    </lineage>
</organism>
<protein>
    <submittedName>
        <fullName evidence="1">Uncharacterized protein</fullName>
    </submittedName>
</protein>
<dbReference type="Proteomes" id="UP001066276">
    <property type="component" value="Chromosome 4_1"/>
</dbReference>
<name>A0AAV7T125_PLEWA</name>
<gene>
    <name evidence="1" type="ORF">NDU88_001624</name>
</gene>
<dbReference type="AlphaFoldDB" id="A0AAV7T125"/>
<sequence>MDTHLAWPRFSLRVAAIIMEHFPCRCRTWGFVVGTFRWFPAFAGILNCHRSGIRRSSSVLISPVSSIFSPPPTGFFSSSSFPGAQTVLLCLLIPGSSKGLDITRSLSGLEASASAPVASSDGADGSVPSQISFRVVTASCGERKNRGKRLWCSNSDEPSASVKLTIPHLCTTCEDHYECMLAGELEWFWGWCTGTGISCYELLAAQLFM</sequence>